<organism evidence="2 3">
    <name type="scientific">Aerococcus sanguinicola</name>
    <dbReference type="NCBI Taxonomy" id="119206"/>
    <lineage>
        <taxon>Bacteria</taxon>
        <taxon>Bacillati</taxon>
        <taxon>Bacillota</taxon>
        <taxon>Bacilli</taxon>
        <taxon>Lactobacillales</taxon>
        <taxon>Aerococcaceae</taxon>
        <taxon>Aerococcus</taxon>
    </lineage>
</organism>
<accession>A0A0X8F9N2</accession>
<dbReference type="GeneID" id="92902513"/>
<dbReference type="AlphaFoldDB" id="A0A0X8F9N2"/>
<dbReference type="Proteomes" id="UP000069912">
    <property type="component" value="Chromosome"/>
</dbReference>
<evidence type="ECO:0000313" key="2">
    <source>
        <dbReference type="EMBL" id="AMB93318.1"/>
    </source>
</evidence>
<sequence length="59" mass="7035">MAKSRRGLRTWQRWGLYLLVLVCLFLIGLMLGYGLVSDHFFLKVFDGEVWQHLLDYFRG</sequence>
<protein>
    <recommendedName>
        <fullName evidence="4">DNA-directed RNA polymerase subunit beta</fullName>
    </recommendedName>
</protein>
<dbReference type="EMBL" id="CP014160">
    <property type="protein sequence ID" value="AMB93318.1"/>
    <property type="molecule type" value="Genomic_DNA"/>
</dbReference>
<dbReference type="RefSeq" id="WP_067971518.1">
    <property type="nucleotide sequence ID" value="NZ_CAJHKM010000003.1"/>
</dbReference>
<keyword evidence="1" id="KW-0812">Transmembrane</keyword>
<gene>
    <name evidence="2" type="ORF">AWM72_00300</name>
</gene>
<feature type="transmembrane region" description="Helical" evidence="1">
    <location>
        <begin position="14"/>
        <end position="36"/>
    </location>
</feature>
<keyword evidence="1" id="KW-0472">Membrane</keyword>
<name>A0A0X8F9N2_9LACT</name>
<proteinExistence type="predicted"/>
<dbReference type="Pfam" id="PF11772">
    <property type="entry name" value="EpuA"/>
    <property type="match status" value="1"/>
</dbReference>
<evidence type="ECO:0000256" key="1">
    <source>
        <dbReference type="SAM" id="Phobius"/>
    </source>
</evidence>
<evidence type="ECO:0008006" key="4">
    <source>
        <dbReference type="Google" id="ProtNLM"/>
    </source>
</evidence>
<reference evidence="3" key="2">
    <citation type="submission" date="2016-01" db="EMBL/GenBank/DDBJ databases">
        <title>Six Aerococcus type strain genome sequencing and assembly using PacBio and Illumina Hiseq.</title>
        <authorList>
            <person name="Carkaci D."/>
            <person name="Dargis R."/>
            <person name="Nielsen X.C."/>
            <person name="Skovgaard O."/>
            <person name="Fuursted K."/>
            <person name="Christensen J.J."/>
        </authorList>
    </citation>
    <scope>NUCLEOTIDE SEQUENCE [LARGE SCALE GENOMIC DNA]</scope>
    <source>
        <strain evidence="3">CCUG43001</strain>
    </source>
</reference>
<keyword evidence="1" id="KW-1133">Transmembrane helix</keyword>
<dbReference type="InterPro" id="IPR024596">
    <property type="entry name" value="RNApol_su_b/EpuA"/>
</dbReference>
<keyword evidence="3" id="KW-1185">Reference proteome</keyword>
<dbReference type="KEGG" id="asan:AWM72_00300"/>
<evidence type="ECO:0000313" key="3">
    <source>
        <dbReference type="Proteomes" id="UP000069912"/>
    </source>
</evidence>
<reference evidence="2 3" key="1">
    <citation type="journal article" date="2016" name="Genome Announc.">
        <title>Complete Genome Sequences of Aerococcus christensenii CCUG 28831T, Aerococcus sanguinicola CCUG 43001T, Aerococcus urinae CCUG 36881T, Aerococcus urinaeequi CCUG 28094T, Aerococcus urinaehominis CCUG 42038 BT, and Aerococcus viridans CCUG 4311T.</title>
        <authorList>
            <person name="Carkaci D."/>
            <person name="Dargis R."/>
            <person name="Nielsen X.C."/>
            <person name="Skovgaard O."/>
            <person name="Fuursted K."/>
            <person name="Christensen J.J."/>
        </authorList>
    </citation>
    <scope>NUCLEOTIDE SEQUENCE [LARGE SCALE GENOMIC DNA]</scope>
    <source>
        <strain evidence="2 3">CCUG43001</strain>
    </source>
</reference>